<reference evidence="1" key="2">
    <citation type="submission" date="2020-09" db="EMBL/GenBank/DDBJ databases">
        <authorList>
            <person name="Sun Q."/>
            <person name="Zhou Y."/>
        </authorList>
    </citation>
    <scope>NUCLEOTIDE SEQUENCE</scope>
    <source>
        <strain evidence="1">CGMCC 4.7201</strain>
    </source>
</reference>
<dbReference type="Proteomes" id="UP000641932">
    <property type="component" value="Unassembled WGS sequence"/>
</dbReference>
<sequence>MPRPLLLLDVDGVLNPFAAPPERRPEGYATHRMRPNGWDAPGLKPLRVWLNPAHGPLLLALPYELVWATTWMDEANRWISPQLGLPELPFIAWPEMFAVDENGVHWKTRHLVEYAAGRPFAWVDDELGDPDRAWVAGHHGGEALLHRVDPRIGLTDADFEALDTWARGREPGGDGSRP</sequence>
<keyword evidence="2" id="KW-1185">Reference proteome</keyword>
<dbReference type="AlphaFoldDB" id="A0A917ZWG4"/>
<dbReference type="EMBL" id="BMMS01000022">
    <property type="protein sequence ID" value="GGO93944.1"/>
    <property type="molecule type" value="Genomic_DNA"/>
</dbReference>
<organism evidence="1 2">
    <name type="scientific">Wenjunlia tyrosinilytica</name>
    <dbReference type="NCBI Taxonomy" id="1544741"/>
    <lineage>
        <taxon>Bacteria</taxon>
        <taxon>Bacillati</taxon>
        <taxon>Actinomycetota</taxon>
        <taxon>Actinomycetes</taxon>
        <taxon>Kitasatosporales</taxon>
        <taxon>Streptomycetaceae</taxon>
        <taxon>Wenjunlia</taxon>
    </lineage>
</organism>
<name>A0A917ZWG4_9ACTN</name>
<evidence type="ECO:0000313" key="1">
    <source>
        <dbReference type="EMBL" id="GGO93944.1"/>
    </source>
</evidence>
<dbReference type="Pfam" id="PF18143">
    <property type="entry name" value="HAD_SAK_2"/>
    <property type="match status" value="1"/>
</dbReference>
<evidence type="ECO:0008006" key="3">
    <source>
        <dbReference type="Google" id="ProtNLM"/>
    </source>
</evidence>
<protein>
    <recommendedName>
        <fullName evidence="3">Secreted protein</fullName>
    </recommendedName>
</protein>
<proteinExistence type="predicted"/>
<reference evidence="1" key="1">
    <citation type="journal article" date="2014" name="Int. J. Syst. Evol. Microbiol.">
        <title>Complete genome sequence of Corynebacterium casei LMG S-19264T (=DSM 44701T), isolated from a smear-ripened cheese.</title>
        <authorList>
            <consortium name="US DOE Joint Genome Institute (JGI-PGF)"/>
            <person name="Walter F."/>
            <person name="Albersmeier A."/>
            <person name="Kalinowski J."/>
            <person name="Ruckert C."/>
        </authorList>
    </citation>
    <scope>NUCLEOTIDE SEQUENCE</scope>
    <source>
        <strain evidence="1">CGMCC 4.7201</strain>
    </source>
</reference>
<accession>A0A917ZWG4</accession>
<dbReference type="RefSeq" id="WP_189133830.1">
    <property type="nucleotide sequence ID" value="NZ_BMMS01000022.1"/>
</dbReference>
<evidence type="ECO:0000313" key="2">
    <source>
        <dbReference type="Proteomes" id="UP000641932"/>
    </source>
</evidence>
<comment type="caution">
    <text evidence="1">The sequence shown here is derived from an EMBL/GenBank/DDBJ whole genome shotgun (WGS) entry which is preliminary data.</text>
</comment>
<gene>
    <name evidence="1" type="ORF">GCM10012280_47600</name>
</gene>